<dbReference type="EMBL" id="PGTM01000407">
    <property type="protein sequence ID" value="PJF34411.1"/>
    <property type="molecule type" value="Genomic_DNA"/>
</dbReference>
<comment type="caution">
    <text evidence="1">The sequence shown here is derived from an EMBL/GenBank/DDBJ whole genome shotgun (WGS) entry which is preliminary data.</text>
</comment>
<dbReference type="Proteomes" id="UP000229681">
    <property type="component" value="Unassembled WGS sequence"/>
</dbReference>
<protein>
    <submittedName>
        <fullName evidence="1">Uncharacterized protein</fullName>
    </submittedName>
</protein>
<evidence type="ECO:0000313" key="1">
    <source>
        <dbReference type="EMBL" id="PJF34411.1"/>
    </source>
</evidence>
<sequence length="192" mass="20328">MAALLLAACGADRPVATPLPTPTPTPTPLSQPLPTVATAVPFGAETRPFPLVILSEDINATGSALEQALRAQTGFWFRAEFYASAAQALAVLCGDLPALGIVDGWTLLAAQIRGCASPLLFTEQAEGTRRITGISSQILTARESNVNSVGDFVGRDFCRVQDGGLADWILPVIAMRSSGFDPFLSFRNVRRV</sequence>
<dbReference type="SUPFAM" id="SSF53850">
    <property type="entry name" value="Periplasmic binding protein-like II"/>
    <property type="match status" value="1"/>
</dbReference>
<proteinExistence type="predicted"/>
<dbReference type="AlphaFoldDB" id="A0A2M8PA31"/>
<organism evidence="1 2">
    <name type="scientific">Candidatus Thermofonsia Clade 1 bacterium</name>
    <dbReference type="NCBI Taxonomy" id="2364210"/>
    <lineage>
        <taxon>Bacteria</taxon>
        <taxon>Bacillati</taxon>
        <taxon>Chloroflexota</taxon>
        <taxon>Candidatus Thermofontia</taxon>
        <taxon>Candidatus Thermofonsia Clade 1</taxon>
    </lineage>
</organism>
<reference evidence="1 2" key="1">
    <citation type="submission" date="2017-11" db="EMBL/GenBank/DDBJ databases">
        <title>Evolution of Phototrophy in the Chloroflexi Phylum Driven by Horizontal Gene Transfer.</title>
        <authorList>
            <person name="Ward L.M."/>
            <person name="Hemp J."/>
            <person name="Shih P.M."/>
            <person name="Mcglynn S.E."/>
            <person name="Fischer W."/>
        </authorList>
    </citation>
    <scope>NUCLEOTIDE SEQUENCE [LARGE SCALE GENOMIC DNA]</scope>
    <source>
        <strain evidence="1">JP3_13</strain>
    </source>
</reference>
<gene>
    <name evidence="1" type="ORF">CUN49_15810</name>
</gene>
<accession>A0A2M8PA31</accession>
<name>A0A2M8PA31_9CHLR</name>
<evidence type="ECO:0000313" key="2">
    <source>
        <dbReference type="Proteomes" id="UP000229681"/>
    </source>
</evidence>
<feature type="non-terminal residue" evidence="1">
    <location>
        <position position="192"/>
    </location>
</feature>